<evidence type="ECO:0000256" key="3">
    <source>
        <dbReference type="ARBA" id="ARBA00022884"/>
    </source>
</evidence>
<protein>
    <recommendedName>
        <fullName evidence="6">Large ribosomal subunit protein uL10</fullName>
    </recommendedName>
    <alternativeName>
        <fullName evidence="6">Acidic ribosomal protein P0 homolog</fullName>
    </alternativeName>
</protein>
<dbReference type="FunFam" id="3.90.105.20:FF:000001">
    <property type="entry name" value="60S acidic ribosomal protein P0"/>
    <property type="match status" value="1"/>
</dbReference>
<comment type="subunit">
    <text evidence="6">Part of the 50S ribosomal subunit. Forms part of the ribosomal stalk which helps the ribosome interact with GTP-bound translation factors. Forms a heptameric L10(L12)2(L12)2(L12)2 complex, where L10 forms an elongated spine to which the L12 dimers bind in a sequential fashion.</text>
</comment>
<dbReference type="Pfam" id="PF00466">
    <property type="entry name" value="Ribosomal_L10"/>
    <property type="match status" value="1"/>
</dbReference>
<evidence type="ECO:0000256" key="4">
    <source>
        <dbReference type="ARBA" id="ARBA00022980"/>
    </source>
</evidence>
<dbReference type="PANTHER" id="PTHR45699">
    <property type="entry name" value="60S ACIDIC RIBOSOMAL PROTEIN P0"/>
    <property type="match status" value="1"/>
</dbReference>
<evidence type="ECO:0000256" key="6">
    <source>
        <dbReference type="HAMAP-Rule" id="MF_00280"/>
    </source>
</evidence>
<dbReference type="InterPro" id="IPR043141">
    <property type="entry name" value="Ribosomal_uL10-like_sf"/>
</dbReference>
<dbReference type="GO" id="GO:0022625">
    <property type="term" value="C:cytosolic large ribosomal subunit"/>
    <property type="evidence" value="ECO:0007669"/>
    <property type="project" value="TreeGrafter"/>
</dbReference>
<dbReference type="NCBIfam" id="NF003098">
    <property type="entry name" value="PRK04019.1-5"/>
    <property type="match status" value="1"/>
</dbReference>
<feature type="region of interest" description="Disordered" evidence="7">
    <location>
        <begin position="297"/>
        <end position="333"/>
    </location>
</feature>
<dbReference type="InterPro" id="IPR001790">
    <property type="entry name" value="Ribosomal_uL10"/>
</dbReference>
<sequence>MAHVAEWKIREVEELKNLIDQYPVIGIANLVGIPAKQLQQIRNKLRGEAVIRVSKKTLIKIALEKSNKDGVKDLSKYMEGQVALILTKMNPFKLYKLLDESKTPAPAKPGAIAPNDIVVPKCNTGLDPGPILGELQQAGIPAKIEGGKIVITDETVVVKAGEEIPPKIAEILNRLDIQPLEIGVDLIAVYEDGDIYTADILSIDEEKTISDIQKAYRHAFNLSVNAPIYVKETMPYILQNAAAKAFNLSVNAGIITSKTIPLLLSKAYNQMVSLASTISKIKAEALDEDLSKRIKRKGKVTKKKTKKKEKEEKEEEEEEKEEEAAAGLGALFG</sequence>
<dbReference type="PANTHER" id="PTHR45699:SF3">
    <property type="entry name" value="LARGE RIBOSOMAL SUBUNIT PROTEIN UL10"/>
    <property type="match status" value="1"/>
</dbReference>
<dbReference type="AlphaFoldDB" id="E3GXB6"/>
<dbReference type="CDD" id="cd05795">
    <property type="entry name" value="Ribosomal_P0_L10e"/>
    <property type="match status" value="1"/>
</dbReference>
<evidence type="ECO:0000256" key="2">
    <source>
        <dbReference type="ARBA" id="ARBA00022730"/>
    </source>
</evidence>
<feature type="domain" description="Large ribosomal subunit protein uL10-like insertion" evidence="8">
    <location>
        <begin position="107"/>
        <end position="177"/>
    </location>
</feature>
<comment type="function">
    <text evidence="6">Forms part of the ribosomal stalk, playing a central role in the interaction of the ribosome with GTP-bound translation factors.</text>
</comment>
<dbReference type="InterPro" id="IPR050323">
    <property type="entry name" value="Ribosomal_protein_uL10"/>
</dbReference>
<keyword evidence="5 6" id="KW-0687">Ribonucleoprotein</keyword>
<evidence type="ECO:0000256" key="5">
    <source>
        <dbReference type="ARBA" id="ARBA00023274"/>
    </source>
</evidence>
<dbReference type="KEGG" id="mfv:Mfer_0145"/>
<dbReference type="InterPro" id="IPR043164">
    <property type="entry name" value="Ribosomal_uL10-like_insert_sf"/>
</dbReference>
<dbReference type="Gene3D" id="6.10.140.760">
    <property type="match status" value="1"/>
</dbReference>
<dbReference type="SUPFAM" id="SSF160369">
    <property type="entry name" value="Ribosomal protein L10-like"/>
    <property type="match status" value="1"/>
</dbReference>
<reference evidence="9 10" key="1">
    <citation type="journal article" date="2010" name="Stand. Genomic Sci.">
        <title>Complete genome sequence of Methanothermus fervidus type strain (V24S).</title>
        <authorList>
            <person name="Anderson I."/>
            <person name="Djao O.D."/>
            <person name="Misra M."/>
            <person name="Chertkov O."/>
            <person name="Nolan M."/>
            <person name="Lucas S."/>
            <person name="Lapidus A."/>
            <person name="Del Rio T.G."/>
            <person name="Tice H."/>
            <person name="Cheng J.F."/>
            <person name="Tapia R."/>
            <person name="Han C."/>
            <person name="Goodwin L."/>
            <person name="Pitluck S."/>
            <person name="Liolios K."/>
            <person name="Ivanova N."/>
            <person name="Mavromatis K."/>
            <person name="Mikhailova N."/>
            <person name="Pati A."/>
            <person name="Brambilla E."/>
            <person name="Chen A."/>
            <person name="Palaniappan K."/>
            <person name="Land M."/>
            <person name="Hauser L."/>
            <person name="Chang Y.J."/>
            <person name="Jeffries C.D."/>
            <person name="Sikorski J."/>
            <person name="Spring S."/>
            <person name="Rohde M."/>
            <person name="Eichinger K."/>
            <person name="Huber H."/>
            <person name="Wirth R."/>
            <person name="Goker M."/>
            <person name="Detter J.C."/>
            <person name="Woyke T."/>
            <person name="Bristow J."/>
            <person name="Eisen J.A."/>
            <person name="Markowitz V."/>
            <person name="Hugenholtz P."/>
            <person name="Klenk H.P."/>
            <person name="Kyrpides N.C."/>
        </authorList>
    </citation>
    <scope>NUCLEOTIDE SEQUENCE [LARGE SCALE GENOMIC DNA]</scope>
    <source>
        <strain evidence="10">ATCC 43054 / DSM 2088 / JCM 10308 / V24 S</strain>
    </source>
</reference>
<dbReference type="GO" id="GO:0003735">
    <property type="term" value="F:structural constituent of ribosome"/>
    <property type="evidence" value="ECO:0007669"/>
    <property type="project" value="TreeGrafter"/>
</dbReference>
<feature type="compositionally biased region" description="Acidic residues" evidence="7">
    <location>
        <begin position="312"/>
        <end position="324"/>
    </location>
</feature>
<dbReference type="InterPro" id="IPR040637">
    <property type="entry name" value="Ribosomal_uL10-like_insert"/>
</dbReference>
<dbReference type="GO" id="GO:0000027">
    <property type="term" value="P:ribosomal large subunit assembly"/>
    <property type="evidence" value="ECO:0007669"/>
    <property type="project" value="TreeGrafter"/>
</dbReference>
<comment type="similarity">
    <text evidence="1 6">Belongs to the universal ribosomal protein uL10 family.</text>
</comment>
<dbReference type="HAMAP" id="MF_00280">
    <property type="entry name" value="Ribosomal_uL10_arch"/>
    <property type="match status" value="1"/>
</dbReference>
<gene>
    <name evidence="6" type="primary">rpl10</name>
    <name evidence="6" type="synonym">rplP0</name>
    <name evidence="9" type="ordered locus">Mfer_0145</name>
</gene>
<keyword evidence="10" id="KW-1185">Reference proteome</keyword>
<dbReference type="Gene3D" id="3.90.105.20">
    <property type="match status" value="1"/>
</dbReference>
<evidence type="ECO:0000256" key="7">
    <source>
        <dbReference type="SAM" id="MobiDB-lite"/>
    </source>
</evidence>
<evidence type="ECO:0000313" key="10">
    <source>
        <dbReference type="Proteomes" id="UP000002315"/>
    </source>
</evidence>
<dbReference type="GO" id="GO:0070180">
    <property type="term" value="F:large ribosomal subunit rRNA binding"/>
    <property type="evidence" value="ECO:0007669"/>
    <property type="project" value="UniProtKB-UniRule"/>
</dbReference>
<dbReference type="GO" id="GO:0002181">
    <property type="term" value="P:cytoplasmic translation"/>
    <property type="evidence" value="ECO:0007669"/>
    <property type="project" value="TreeGrafter"/>
</dbReference>
<dbReference type="Proteomes" id="UP000002315">
    <property type="component" value="Chromosome"/>
</dbReference>
<name>E3GXB6_METFV</name>
<dbReference type="InterPro" id="IPR022909">
    <property type="entry name" value="Ribosomal_uL10_arc"/>
</dbReference>
<keyword evidence="4 6" id="KW-0689">Ribosomal protein</keyword>
<proteinExistence type="inferred from homology"/>
<dbReference type="Pfam" id="PF17777">
    <property type="entry name" value="RL10P_insert"/>
    <property type="match status" value="1"/>
</dbReference>
<accession>E3GXB6</accession>
<dbReference type="EMBL" id="CP002278">
    <property type="protein sequence ID" value="ADP76948.1"/>
    <property type="molecule type" value="Genomic_DNA"/>
</dbReference>
<dbReference type="STRING" id="523846.Mfer_0145"/>
<feature type="compositionally biased region" description="Basic residues" evidence="7">
    <location>
        <begin position="297"/>
        <end position="307"/>
    </location>
</feature>
<evidence type="ECO:0000259" key="8">
    <source>
        <dbReference type="Pfam" id="PF17777"/>
    </source>
</evidence>
<dbReference type="Gene3D" id="3.30.70.1730">
    <property type="match status" value="1"/>
</dbReference>
<evidence type="ECO:0000256" key="1">
    <source>
        <dbReference type="ARBA" id="ARBA00008889"/>
    </source>
</evidence>
<organism evidence="9 10">
    <name type="scientific">Methanothermus fervidus (strain ATCC 43054 / DSM 2088 / JCM 10308 / V24 S)</name>
    <dbReference type="NCBI Taxonomy" id="523846"/>
    <lineage>
        <taxon>Archaea</taxon>
        <taxon>Methanobacteriati</taxon>
        <taxon>Methanobacteriota</taxon>
        <taxon>Methanomada group</taxon>
        <taxon>Methanobacteria</taxon>
        <taxon>Methanobacteriales</taxon>
        <taxon>Methanothermaceae</taxon>
        <taxon>Methanothermus</taxon>
    </lineage>
</organism>
<keyword evidence="2 6" id="KW-0699">rRNA-binding</keyword>
<dbReference type="OrthoDB" id="30930at2157"/>
<evidence type="ECO:0000313" key="9">
    <source>
        <dbReference type="EMBL" id="ADP76948.1"/>
    </source>
</evidence>
<keyword evidence="3 6" id="KW-0694">RNA-binding</keyword>
<dbReference type="HOGENOM" id="CLU_053173_0_0_2"/>